<dbReference type="InterPro" id="IPR023393">
    <property type="entry name" value="START-like_dom_sf"/>
</dbReference>
<dbReference type="EMBL" id="HG670754">
    <property type="protein sequence ID" value="CDI77847.1"/>
    <property type="molecule type" value="Genomic_DNA"/>
</dbReference>
<dbReference type="VEuPathDB" id="ToxoDB:EAH_00066280"/>
<proteinExistence type="predicted"/>
<gene>
    <name evidence="1" type="ORF">EAH_00066280</name>
</gene>
<sequence>GKEIGAEVQFIVDNLEDSRMFQKCGGRGYETFKCERYKFRVAKNQRVSQGDTPPVIGIGRINLGKVNLQTCIDYLLKPENKMQFDSSTNKVFTMETGEDFSIVYQSFKGQWGFSGREFVIACWSIEVDANRTILCCESIDWDEEIDGRVPDLVRGTLQIAG</sequence>
<feature type="non-terminal residue" evidence="1">
    <location>
        <position position="1"/>
    </location>
</feature>
<protein>
    <submittedName>
        <fullName evidence="1">Uncharacterized protein</fullName>
    </submittedName>
</protein>
<dbReference type="Proteomes" id="UP000018050">
    <property type="component" value="Unassembled WGS sequence"/>
</dbReference>
<dbReference type="SUPFAM" id="SSF55961">
    <property type="entry name" value="Bet v1-like"/>
    <property type="match status" value="1"/>
</dbReference>
<feature type="non-terminal residue" evidence="1">
    <location>
        <position position="161"/>
    </location>
</feature>
<dbReference type="GeneID" id="25274698"/>
<evidence type="ECO:0000313" key="1">
    <source>
        <dbReference type="EMBL" id="CDI77847.1"/>
    </source>
</evidence>
<dbReference type="RefSeq" id="XP_013251855.1">
    <property type="nucleotide sequence ID" value="XM_013396401.1"/>
</dbReference>
<reference evidence="1" key="1">
    <citation type="submission" date="2013-10" db="EMBL/GenBank/DDBJ databases">
        <title>Genomic analysis of the causative agents of coccidiosis in chickens.</title>
        <authorList>
            <person name="Reid A.J."/>
            <person name="Blake D."/>
            <person name="Billington K."/>
            <person name="Browne H."/>
            <person name="Dunn M."/>
            <person name="Hung S."/>
            <person name="Kawahara F."/>
            <person name="Miranda-Saavedra D."/>
            <person name="Mourier T."/>
            <person name="Nagra H."/>
            <person name="Otto T.D."/>
            <person name="Rawlings N."/>
            <person name="Sanchez A."/>
            <person name="Sanders M."/>
            <person name="Subramaniam C."/>
            <person name="Tay Y."/>
            <person name="Dear P."/>
            <person name="Doerig C."/>
            <person name="Gruber A."/>
            <person name="Parkinson J."/>
            <person name="Shirley M."/>
            <person name="Wan K.L."/>
            <person name="Berriman M."/>
            <person name="Tomley F."/>
            <person name="Pain A."/>
        </authorList>
    </citation>
    <scope>NUCLEOTIDE SEQUENCE</scope>
    <source>
        <strain evidence="1">Houghton</strain>
    </source>
</reference>
<name>U6GE75_EIMAC</name>
<dbReference type="OrthoDB" id="348906at2759"/>
<keyword evidence="2" id="KW-1185">Reference proteome</keyword>
<dbReference type="AlphaFoldDB" id="U6GE75"/>
<organism evidence="1 2">
    <name type="scientific">Eimeria acervulina</name>
    <name type="common">Coccidian parasite</name>
    <dbReference type="NCBI Taxonomy" id="5801"/>
    <lineage>
        <taxon>Eukaryota</taxon>
        <taxon>Sar</taxon>
        <taxon>Alveolata</taxon>
        <taxon>Apicomplexa</taxon>
        <taxon>Conoidasida</taxon>
        <taxon>Coccidia</taxon>
        <taxon>Eucoccidiorida</taxon>
        <taxon>Eimeriorina</taxon>
        <taxon>Eimeriidae</taxon>
        <taxon>Eimeria</taxon>
    </lineage>
</organism>
<accession>U6GE75</accession>
<reference evidence="1" key="2">
    <citation type="submission" date="2013-10" db="EMBL/GenBank/DDBJ databases">
        <authorList>
            <person name="Aslett M."/>
        </authorList>
    </citation>
    <scope>NUCLEOTIDE SEQUENCE</scope>
    <source>
        <strain evidence="1">Houghton</strain>
    </source>
</reference>
<dbReference type="Gene3D" id="3.30.530.20">
    <property type="match status" value="1"/>
</dbReference>
<evidence type="ECO:0000313" key="2">
    <source>
        <dbReference type="Proteomes" id="UP000018050"/>
    </source>
</evidence>